<protein>
    <submittedName>
        <fullName evidence="1">Uncharacterized protein</fullName>
    </submittedName>
</protein>
<evidence type="ECO:0000313" key="1">
    <source>
        <dbReference type="EMBL" id="CAB4136824.1"/>
    </source>
</evidence>
<evidence type="ECO:0000313" key="3">
    <source>
        <dbReference type="EMBL" id="CAB4172769.1"/>
    </source>
</evidence>
<dbReference type="EMBL" id="LR797070">
    <property type="protein sequence ID" value="CAB4184433.1"/>
    <property type="molecule type" value="Genomic_DNA"/>
</dbReference>
<dbReference type="Pfam" id="PF20459">
    <property type="entry name" value="DUF6712"/>
    <property type="match status" value="1"/>
</dbReference>
<proteinExistence type="predicted"/>
<evidence type="ECO:0000313" key="2">
    <source>
        <dbReference type="EMBL" id="CAB4152461.1"/>
    </source>
</evidence>
<dbReference type="EMBL" id="LR796895">
    <property type="protein sequence ID" value="CAB4172769.1"/>
    <property type="molecule type" value="Genomic_DNA"/>
</dbReference>
<dbReference type="EMBL" id="LR796589">
    <property type="protein sequence ID" value="CAB4152461.1"/>
    <property type="molecule type" value="Genomic_DNA"/>
</dbReference>
<dbReference type="InterPro" id="IPR046558">
    <property type="entry name" value="DUF6712"/>
</dbReference>
<gene>
    <name evidence="4" type="ORF">UFOVP1114_7</name>
    <name evidence="5" type="ORF">UFOVP1386_7</name>
    <name evidence="6" type="ORF">UFOVP1564_3</name>
    <name evidence="1" type="ORF">UFOVP310_3</name>
    <name evidence="2" type="ORF">UFOVP619_20</name>
    <name evidence="3" type="ORF">UFOVP947_4</name>
</gene>
<evidence type="ECO:0000313" key="5">
    <source>
        <dbReference type="EMBL" id="CAB4203935.1"/>
    </source>
</evidence>
<evidence type="ECO:0000313" key="6">
    <source>
        <dbReference type="EMBL" id="CAB5229623.1"/>
    </source>
</evidence>
<reference evidence="1" key="1">
    <citation type="submission" date="2020-04" db="EMBL/GenBank/DDBJ databases">
        <authorList>
            <person name="Chiriac C."/>
            <person name="Salcher M."/>
            <person name="Ghai R."/>
            <person name="Kavagutti S V."/>
        </authorList>
    </citation>
    <scope>NUCLEOTIDE SEQUENCE</scope>
</reference>
<dbReference type="EMBL" id="LR797340">
    <property type="protein sequence ID" value="CAB4203935.1"/>
    <property type="molecule type" value="Genomic_DNA"/>
</dbReference>
<dbReference type="EMBL" id="LR798416">
    <property type="protein sequence ID" value="CAB5229623.1"/>
    <property type="molecule type" value="Genomic_DNA"/>
</dbReference>
<dbReference type="EMBL" id="LR796325">
    <property type="protein sequence ID" value="CAB4136824.1"/>
    <property type="molecule type" value="Genomic_DNA"/>
</dbReference>
<evidence type="ECO:0000313" key="4">
    <source>
        <dbReference type="EMBL" id="CAB4184433.1"/>
    </source>
</evidence>
<organism evidence="1">
    <name type="scientific">uncultured Caudovirales phage</name>
    <dbReference type="NCBI Taxonomy" id="2100421"/>
    <lineage>
        <taxon>Viruses</taxon>
        <taxon>Duplodnaviria</taxon>
        <taxon>Heunggongvirae</taxon>
        <taxon>Uroviricota</taxon>
        <taxon>Caudoviricetes</taxon>
        <taxon>Peduoviridae</taxon>
        <taxon>Maltschvirus</taxon>
        <taxon>Maltschvirus maltsch</taxon>
    </lineage>
</organism>
<name>A0A6J5LQD7_9CAUD</name>
<accession>A0A6J5LQD7</accession>
<sequence>MATLVMMVSVERVVQMTSISQNLDTHTIRPNIFIAQEQVRQILGDLQYGELIQKIGDNEALTTAETNLMDYIQPFLIWLSALETTVSMYMKMVNNGVTTGTDGDGRKAVGIEELKFLRSMLTNRTDTYRRQLQEFIRINLGQYPLIAQSNSNQVVRSKRRANYFSGIHLDDASYRSVYFPDAERYTELGHTDPPGCDY</sequence>